<gene>
    <name evidence="1" type="ORF">GCM10009020_16160</name>
</gene>
<accession>A0AAV3TA04</accession>
<proteinExistence type="predicted"/>
<sequence length="48" mass="5514">MRSQLHVMPEITVSDSLYQQIEDAADGGEVEDAMWEMVYLLQRTNDPT</sequence>
<dbReference type="RefSeq" id="WP_377074262.1">
    <property type="nucleotide sequence ID" value="NZ_JBHSWS010000076.1"/>
</dbReference>
<reference evidence="1 2" key="1">
    <citation type="journal article" date="2019" name="Int. J. Syst. Evol. Microbiol.">
        <title>The Global Catalogue of Microorganisms (GCM) 10K type strain sequencing project: providing services to taxonomists for standard genome sequencing and annotation.</title>
        <authorList>
            <consortium name="The Broad Institute Genomics Platform"/>
            <consortium name="The Broad Institute Genome Sequencing Center for Infectious Disease"/>
            <person name="Wu L."/>
            <person name="Ma J."/>
        </authorList>
    </citation>
    <scope>NUCLEOTIDE SEQUENCE [LARGE SCALE GENOMIC DNA]</scope>
    <source>
        <strain evidence="1 2">JCM 16328</strain>
    </source>
</reference>
<name>A0AAV3TA04_9EURY</name>
<comment type="caution">
    <text evidence="1">The sequence shown here is derived from an EMBL/GenBank/DDBJ whole genome shotgun (WGS) entry which is preliminary data.</text>
</comment>
<evidence type="ECO:0000313" key="2">
    <source>
        <dbReference type="Proteomes" id="UP001500420"/>
    </source>
</evidence>
<dbReference type="AlphaFoldDB" id="A0AAV3TA04"/>
<keyword evidence="2" id="KW-1185">Reference proteome</keyword>
<organism evidence="1 2">
    <name type="scientific">Natronoarchaeum mannanilyticum</name>
    <dbReference type="NCBI Taxonomy" id="926360"/>
    <lineage>
        <taxon>Archaea</taxon>
        <taxon>Methanobacteriati</taxon>
        <taxon>Methanobacteriota</taxon>
        <taxon>Stenosarchaea group</taxon>
        <taxon>Halobacteria</taxon>
        <taxon>Halobacteriales</taxon>
        <taxon>Natronoarchaeaceae</taxon>
    </lineage>
</organism>
<dbReference type="Proteomes" id="UP001500420">
    <property type="component" value="Unassembled WGS sequence"/>
</dbReference>
<dbReference type="EMBL" id="BAAADV010000002">
    <property type="protein sequence ID" value="GAA0670674.1"/>
    <property type="molecule type" value="Genomic_DNA"/>
</dbReference>
<evidence type="ECO:0000313" key="1">
    <source>
        <dbReference type="EMBL" id="GAA0670674.1"/>
    </source>
</evidence>
<protein>
    <submittedName>
        <fullName evidence="1">Uncharacterized protein</fullName>
    </submittedName>
</protein>